<reference evidence="2 3" key="1">
    <citation type="journal article" date="2019" name="Genome Biol. Evol.">
        <title>Insights into the evolution of the New World diploid cottons (Gossypium, subgenus Houzingenia) based on genome sequencing.</title>
        <authorList>
            <person name="Grover C.E."/>
            <person name="Arick M.A. 2nd"/>
            <person name="Thrash A."/>
            <person name="Conover J.L."/>
            <person name="Sanders W.S."/>
            <person name="Peterson D.G."/>
            <person name="Frelichowski J.E."/>
            <person name="Scheffler J.A."/>
            <person name="Scheffler B.E."/>
            <person name="Wendel J.F."/>
        </authorList>
    </citation>
    <scope>NUCLEOTIDE SEQUENCE [LARGE SCALE GENOMIC DNA]</scope>
    <source>
        <strain evidence="2">185</strain>
        <tissue evidence="2">Leaf</tissue>
    </source>
</reference>
<dbReference type="InterPro" id="IPR002156">
    <property type="entry name" value="RNaseH_domain"/>
</dbReference>
<dbReference type="EMBL" id="JABFAA010000002">
    <property type="protein sequence ID" value="MBA0676973.1"/>
    <property type="molecule type" value="Genomic_DNA"/>
</dbReference>
<keyword evidence="3" id="KW-1185">Reference proteome</keyword>
<dbReference type="InterPro" id="IPR052929">
    <property type="entry name" value="RNase_H-like_EbsB-rel"/>
</dbReference>
<dbReference type="PANTHER" id="PTHR47074">
    <property type="entry name" value="BNAC02G40300D PROTEIN"/>
    <property type="match status" value="1"/>
</dbReference>
<evidence type="ECO:0000259" key="1">
    <source>
        <dbReference type="Pfam" id="PF13456"/>
    </source>
</evidence>
<proteinExistence type="predicted"/>
<protein>
    <recommendedName>
        <fullName evidence="1">RNase H type-1 domain-containing protein</fullName>
    </recommendedName>
</protein>
<evidence type="ECO:0000313" key="2">
    <source>
        <dbReference type="EMBL" id="MBA0676973.1"/>
    </source>
</evidence>
<gene>
    <name evidence="2" type="ORF">Goari_018406</name>
</gene>
<accession>A0A7J8WPV1</accession>
<dbReference type="Pfam" id="PF13456">
    <property type="entry name" value="RVT_3"/>
    <property type="match status" value="1"/>
</dbReference>
<dbReference type="AlphaFoldDB" id="A0A7J8WPV1"/>
<dbReference type="GO" id="GO:0004523">
    <property type="term" value="F:RNA-DNA hybrid ribonuclease activity"/>
    <property type="evidence" value="ECO:0007669"/>
    <property type="project" value="InterPro"/>
</dbReference>
<evidence type="ECO:0000313" key="3">
    <source>
        <dbReference type="Proteomes" id="UP000593577"/>
    </source>
</evidence>
<dbReference type="PANTHER" id="PTHR47074:SF61">
    <property type="entry name" value="RNASE H TYPE-1 DOMAIN-CONTAINING PROTEIN"/>
    <property type="match status" value="1"/>
</dbReference>
<sequence length="155" mass="17225">MRMLITFYVAVLLHEKSRNKGLFEGKRSRDCDIAAWVLRYAKETDECETSKLTKEIVTVEWCPSSGSDIKLNFDAAFDEAQAKSASGVVARNASREIFTSKTVVYKVAAPPFTVETNVCLQEVLLGKQKGFTSVIIKGDSASVIKKSKPDLVDRR</sequence>
<dbReference type="Proteomes" id="UP000593577">
    <property type="component" value="Unassembled WGS sequence"/>
</dbReference>
<comment type="caution">
    <text evidence="2">The sequence shown here is derived from an EMBL/GenBank/DDBJ whole genome shotgun (WGS) entry which is preliminary data.</text>
</comment>
<organism evidence="2 3">
    <name type="scientific">Gossypium aridum</name>
    <name type="common">American cotton</name>
    <name type="synonym">Erioxylum aridum</name>
    <dbReference type="NCBI Taxonomy" id="34290"/>
    <lineage>
        <taxon>Eukaryota</taxon>
        <taxon>Viridiplantae</taxon>
        <taxon>Streptophyta</taxon>
        <taxon>Embryophyta</taxon>
        <taxon>Tracheophyta</taxon>
        <taxon>Spermatophyta</taxon>
        <taxon>Magnoliopsida</taxon>
        <taxon>eudicotyledons</taxon>
        <taxon>Gunneridae</taxon>
        <taxon>Pentapetalae</taxon>
        <taxon>rosids</taxon>
        <taxon>malvids</taxon>
        <taxon>Malvales</taxon>
        <taxon>Malvaceae</taxon>
        <taxon>Malvoideae</taxon>
        <taxon>Gossypium</taxon>
    </lineage>
</organism>
<feature type="domain" description="RNase H type-1" evidence="1">
    <location>
        <begin position="72"/>
        <end position="146"/>
    </location>
</feature>
<name>A0A7J8WPV1_GOSAI</name>
<dbReference type="GO" id="GO:0003676">
    <property type="term" value="F:nucleic acid binding"/>
    <property type="evidence" value="ECO:0007669"/>
    <property type="project" value="InterPro"/>
</dbReference>